<gene>
    <name evidence="18" type="ORF">NY40_1499</name>
</gene>
<evidence type="ECO:0000256" key="7">
    <source>
        <dbReference type="ARBA" id="ARBA00022779"/>
    </source>
</evidence>
<evidence type="ECO:0000256" key="2">
    <source>
        <dbReference type="ARBA" id="ARBA00008914"/>
    </source>
</evidence>
<proteinExistence type="inferred from homology"/>
<feature type="region of interest" description="Disordered" evidence="15">
    <location>
        <begin position="74"/>
        <end position="100"/>
    </location>
</feature>
<feature type="compositionally biased region" description="Polar residues" evidence="15">
    <location>
        <begin position="83"/>
        <end position="97"/>
    </location>
</feature>
<organism evidence="18 19">
    <name type="scientific">Helicobacter pylori NY40</name>
    <dbReference type="NCBI Taxonomy" id="1426844"/>
    <lineage>
        <taxon>Bacteria</taxon>
        <taxon>Pseudomonadati</taxon>
        <taxon>Campylobacterota</taxon>
        <taxon>Epsilonproteobacteria</taxon>
        <taxon>Campylobacterales</taxon>
        <taxon>Helicobacteraceae</taxon>
        <taxon>Helicobacter</taxon>
    </lineage>
</organism>
<comment type="similarity">
    <text evidence="2">Belongs to the MotB family.</text>
</comment>
<keyword evidence="8 16" id="KW-1133">Transmembrane helix</keyword>
<dbReference type="FunFam" id="3.30.1330.60:FF:000007">
    <property type="entry name" value="Flagellar motor protein MotB"/>
    <property type="match status" value="1"/>
</dbReference>
<dbReference type="InterPro" id="IPR006665">
    <property type="entry name" value="OmpA-like"/>
</dbReference>
<name>A0A060PV04_HELPX</name>
<dbReference type="InterPro" id="IPR025713">
    <property type="entry name" value="MotB-like_N_dom"/>
</dbReference>
<evidence type="ECO:0000256" key="8">
    <source>
        <dbReference type="ARBA" id="ARBA00022989"/>
    </source>
</evidence>
<evidence type="ECO:0000256" key="1">
    <source>
        <dbReference type="ARBA" id="ARBA00004249"/>
    </source>
</evidence>
<evidence type="ECO:0000256" key="16">
    <source>
        <dbReference type="SAM" id="Phobius"/>
    </source>
</evidence>
<keyword evidence="7" id="KW-0283">Flagellar rotation</keyword>
<dbReference type="SUPFAM" id="SSF103088">
    <property type="entry name" value="OmpA-like"/>
    <property type="match status" value="1"/>
</dbReference>
<reference evidence="18 19" key="1">
    <citation type="submission" date="2013-11" db="EMBL/GenBank/DDBJ databases">
        <title>Estimation of Helicobacter pylori bacteriophage ecology using H. pylori isolates.</title>
        <authorList>
            <person name="Uchiyama J."/>
            <person name="Takemura-Uchiyama I."/>
            <person name="Ujihara T."/>
            <person name="Matsuzaki S."/>
        </authorList>
    </citation>
    <scope>NUCLEOTIDE SEQUENCE [LARGE SCALE GENOMIC DNA]</scope>
    <source>
        <strain evidence="18 19">NY40</strain>
    </source>
</reference>
<dbReference type="AlphaFoldDB" id="A0A060PV04"/>
<dbReference type="NCBIfam" id="NF006285">
    <property type="entry name" value="PRK08457.1"/>
    <property type="match status" value="1"/>
</dbReference>
<keyword evidence="18" id="KW-0966">Cell projection</keyword>
<dbReference type="HOGENOM" id="CLU_016890_0_1_7"/>
<comment type="subcellular location">
    <subcellularLocation>
        <location evidence="1">Cell inner membrane</location>
        <topology evidence="1">Single-pass type II membrane protein</topology>
    </subcellularLocation>
</comment>
<dbReference type="GO" id="GO:0097588">
    <property type="term" value="P:archaeal or bacterial-type flagellum-dependent cell motility"/>
    <property type="evidence" value="ECO:0007669"/>
    <property type="project" value="UniProtKB-KW"/>
</dbReference>
<evidence type="ECO:0000313" key="19">
    <source>
        <dbReference type="Proteomes" id="UP000031662"/>
    </source>
</evidence>
<dbReference type="Pfam" id="PF13677">
    <property type="entry name" value="MotB_plug"/>
    <property type="match status" value="1"/>
</dbReference>
<comment type="subunit">
    <text evidence="11">Each stator complex is composed of 4 MotA and 2 MotB subunits. 2 A subunits and 1 B subunit are thought to form a single ion channel, so that each stator complex contains two channels.</text>
</comment>
<evidence type="ECO:0000256" key="11">
    <source>
        <dbReference type="ARBA" id="ARBA00063349"/>
    </source>
</evidence>
<comment type="function">
    <text evidence="10">MotA and MotB comprise the stator element of the flagellar motor complex. Required for the rotation of the flagellar motor. Might be a linker that fastens the torque-generating machinery to the cell wall.</text>
</comment>
<sequence length="257" mass="28796">MAKKNKPTECPAGEKWAVPYADFLSLLLALFIALYAISAVNKSKVEALKTEFIKIFNYAPKPEAMQPVVVIPPDSGKEEEQMASESSKPASQNTETKATIARKGEGSVLEQIDQGSVLKLPSSLLFENATSDAINQDMMLYIERIAKIIQKLPKRVHINVRGFTDDTPLAKTRFKSHYELAANRAYRVMKVLIQYGVDPNQLSFSSYGSTNPIAPNDSLENRMKNNRVEIFFSTDANDLSKIHSILDEEFNPHKQQE</sequence>
<dbReference type="GO" id="GO:0005886">
    <property type="term" value="C:plasma membrane"/>
    <property type="evidence" value="ECO:0007669"/>
    <property type="project" value="UniProtKB-SubCell"/>
</dbReference>
<evidence type="ECO:0000313" key="18">
    <source>
        <dbReference type="EMBL" id="BAO98505.1"/>
    </source>
</evidence>
<evidence type="ECO:0000256" key="12">
    <source>
        <dbReference type="ARBA" id="ARBA00071593"/>
    </source>
</evidence>
<dbReference type="Proteomes" id="UP000031662">
    <property type="component" value="Chromosome"/>
</dbReference>
<feature type="transmembrane region" description="Helical" evidence="16">
    <location>
        <begin position="20"/>
        <end position="40"/>
    </location>
</feature>
<evidence type="ECO:0000256" key="14">
    <source>
        <dbReference type="PROSITE-ProRule" id="PRU00473"/>
    </source>
</evidence>
<dbReference type="InterPro" id="IPR050330">
    <property type="entry name" value="Bact_OuterMem_StrucFunc"/>
</dbReference>
<evidence type="ECO:0000256" key="15">
    <source>
        <dbReference type="SAM" id="MobiDB-lite"/>
    </source>
</evidence>
<dbReference type="InterPro" id="IPR036737">
    <property type="entry name" value="OmpA-like_sf"/>
</dbReference>
<keyword evidence="18" id="KW-0282">Flagellum</keyword>
<feature type="domain" description="OmpA-like" evidence="17">
    <location>
        <begin position="113"/>
        <end position="236"/>
    </location>
</feature>
<keyword evidence="9 14" id="KW-0472">Membrane</keyword>
<dbReference type="EMBL" id="AP014523">
    <property type="protein sequence ID" value="BAO98505.1"/>
    <property type="molecule type" value="Genomic_DNA"/>
</dbReference>
<dbReference type="Gene3D" id="3.30.1330.60">
    <property type="entry name" value="OmpA-like domain"/>
    <property type="match status" value="1"/>
</dbReference>
<accession>A0A060PV04</accession>
<evidence type="ECO:0000256" key="5">
    <source>
        <dbReference type="ARBA" id="ARBA00022519"/>
    </source>
</evidence>
<evidence type="ECO:0000256" key="3">
    <source>
        <dbReference type="ARBA" id="ARBA00022475"/>
    </source>
</evidence>
<evidence type="ECO:0000256" key="9">
    <source>
        <dbReference type="ARBA" id="ARBA00023136"/>
    </source>
</evidence>
<evidence type="ECO:0000256" key="13">
    <source>
        <dbReference type="ARBA" id="ARBA00076773"/>
    </source>
</evidence>
<dbReference type="PROSITE" id="PS51123">
    <property type="entry name" value="OMPA_2"/>
    <property type="match status" value="1"/>
</dbReference>
<dbReference type="GO" id="GO:0006935">
    <property type="term" value="P:chemotaxis"/>
    <property type="evidence" value="ECO:0007669"/>
    <property type="project" value="UniProtKB-KW"/>
</dbReference>
<evidence type="ECO:0000259" key="17">
    <source>
        <dbReference type="PROSITE" id="PS51123"/>
    </source>
</evidence>
<keyword evidence="5" id="KW-0997">Cell inner membrane</keyword>
<dbReference type="CDD" id="cd07185">
    <property type="entry name" value="OmpA_C-like"/>
    <property type="match status" value="1"/>
</dbReference>
<evidence type="ECO:0000256" key="6">
    <source>
        <dbReference type="ARBA" id="ARBA00022692"/>
    </source>
</evidence>
<protein>
    <recommendedName>
        <fullName evidence="12">Motility protein B</fullName>
    </recommendedName>
    <alternativeName>
        <fullName evidence="13">Chemotaxis protein MotB</fullName>
    </alternativeName>
</protein>
<evidence type="ECO:0000256" key="10">
    <source>
        <dbReference type="ARBA" id="ARBA00056250"/>
    </source>
</evidence>
<dbReference type="Pfam" id="PF00691">
    <property type="entry name" value="OmpA"/>
    <property type="match status" value="1"/>
</dbReference>
<evidence type="ECO:0000256" key="4">
    <source>
        <dbReference type="ARBA" id="ARBA00022500"/>
    </source>
</evidence>
<keyword evidence="6 16" id="KW-0812">Transmembrane</keyword>
<dbReference type="PANTHER" id="PTHR30329:SF21">
    <property type="entry name" value="LIPOPROTEIN YIAD-RELATED"/>
    <property type="match status" value="1"/>
</dbReference>
<keyword evidence="3" id="KW-1003">Cell membrane</keyword>
<dbReference type="PANTHER" id="PTHR30329">
    <property type="entry name" value="STATOR ELEMENT OF FLAGELLAR MOTOR COMPLEX"/>
    <property type="match status" value="1"/>
</dbReference>
<dbReference type="RefSeq" id="WP_001085348.1">
    <property type="nucleotide sequence ID" value="NZ_AP014523.1"/>
</dbReference>
<keyword evidence="4" id="KW-0145">Chemotaxis</keyword>
<keyword evidence="18" id="KW-0969">Cilium</keyword>